<feature type="domain" description="Glyoxalase-like" evidence="1">
    <location>
        <begin position="3"/>
        <end position="174"/>
    </location>
</feature>
<sequence length="212" mass="22894">MHLDHLSFAVGPAGLMATTSELSEKFGAVFLAGGVHPRFGTNNMILPLKNRQYLEVVEALEHPASDKAPFGQAVKARSELGGGWLGWCVSVDDIDPVEKRLGRHAVPGNRHRPDGYNLTWQQIGIHGMKADPQLPFVMTWDVPPEEHPSQMAEAEVSLVGLEIAGSPERLADWLGEPAVGALEDIEVRWVAPNGAPGILAAEFETPSGTVRI</sequence>
<dbReference type="PANTHER" id="PTHR40265:SF1">
    <property type="entry name" value="GLYOXALASE-LIKE DOMAIN-CONTAINING PROTEIN"/>
    <property type="match status" value="1"/>
</dbReference>
<reference evidence="2 3" key="1">
    <citation type="submission" date="2019-07" db="EMBL/GenBank/DDBJ databases">
        <title>Whole genome shotgun sequence of Aeromicrobium flavum NBRC 107625.</title>
        <authorList>
            <person name="Hosoyama A."/>
            <person name="Uohara A."/>
            <person name="Ohji S."/>
            <person name="Ichikawa N."/>
        </authorList>
    </citation>
    <scope>NUCLEOTIDE SEQUENCE [LARGE SCALE GENOMIC DNA]</scope>
    <source>
        <strain evidence="2 3">NBRC 107625</strain>
    </source>
</reference>
<protein>
    <recommendedName>
        <fullName evidence="1">Glyoxalase-like domain-containing protein</fullName>
    </recommendedName>
</protein>
<comment type="caution">
    <text evidence="2">The sequence shown here is derived from an EMBL/GenBank/DDBJ whole genome shotgun (WGS) entry which is preliminary data.</text>
</comment>
<dbReference type="Proteomes" id="UP000321769">
    <property type="component" value="Unassembled WGS sequence"/>
</dbReference>
<dbReference type="AlphaFoldDB" id="A0A512HSN4"/>
<dbReference type="InterPro" id="IPR029068">
    <property type="entry name" value="Glyas_Bleomycin-R_OHBP_Dase"/>
</dbReference>
<proteinExistence type="predicted"/>
<gene>
    <name evidence="2" type="ORF">AFL01nite_07980</name>
</gene>
<name>A0A512HSN4_9ACTN</name>
<keyword evidence="3" id="KW-1185">Reference proteome</keyword>
<dbReference type="PANTHER" id="PTHR40265">
    <property type="entry name" value="BLL2707 PROTEIN"/>
    <property type="match status" value="1"/>
</dbReference>
<organism evidence="2 3">
    <name type="scientific">Aeromicrobium flavum</name>
    <dbReference type="NCBI Taxonomy" id="416568"/>
    <lineage>
        <taxon>Bacteria</taxon>
        <taxon>Bacillati</taxon>
        <taxon>Actinomycetota</taxon>
        <taxon>Actinomycetes</taxon>
        <taxon>Propionibacteriales</taxon>
        <taxon>Nocardioidaceae</taxon>
        <taxon>Aeromicrobium</taxon>
    </lineage>
</organism>
<evidence type="ECO:0000259" key="1">
    <source>
        <dbReference type="Pfam" id="PF13468"/>
    </source>
</evidence>
<accession>A0A512HSN4</accession>
<dbReference type="OrthoDB" id="8857320at2"/>
<dbReference type="InterPro" id="IPR025870">
    <property type="entry name" value="Glyoxalase-like_dom"/>
</dbReference>
<dbReference type="Pfam" id="PF13468">
    <property type="entry name" value="Glyoxalase_3"/>
    <property type="match status" value="1"/>
</dbReference>
<dbReference type="Gene3D" id="3.10.180.10">
    <property type="entry name" value="2,3-Dihydroxybiphenyl 1,2-Dioxygenase, domain 1"/>
    <property type="match status" value="1"/>
</dbReference>
<dbReference type="EMBL" id="BJZQ01000002">
    <property type="protein sequence ID" value="GEO88471.1"/>
    <property type="molecule type" value="Genomic_DNA"/>
</dbReference>
<evidence type="ECO:0000313" key="3">
    <source>
        <dbReference type="Proteomes" id="UP000321769"/>
    </source>
</evidence>
<dbReference type="RefSeq" id="WP_146825863.1">
    <property type="nucleotide sequence ID" value="NZ_BAAAYQ010000001.1"/>
</dbReference>
<evidence type="ECO:0000313" key="2">
    <source>
        <dbReference type="EMBL" id="GEO88471.1"/>
    </source>
</evidence>